<gene>
    <name evidence="2" type="ORF">BJ212DRAFT_1285564</name>
</gene>
<dbReference type="InterPro" id="IPR040521">
    <property type="entry name" value="KDZ"/>
</dbReference>
<sequence>CDCPNAMSPDIQMFRHGFFPASFNKPKTLFTFRVLDDFLLDNLECSTLAMNYYSKLQRMTSSMFPHLVLLMRVTQQWRQLKAMKWHGFGHCSNNPNAGDLALFCPACPQPGINISLSGDESLDDWKYTWSFVMDRNFKAEHLHPIKPFDEVWLSDGLGFMVGKDRYKTHLVEAADTLEKSSCNNHRAVNQANAAQHKLESTGIRGVACARHSCFVPHSMCIICRQMNMDYALCEAVQHNMEGITRAVTFYDINCQYNKHFRVQVDQSQFLEMVLELTIIPGIGLWHVHRHQDSCYVRYVSNFIEGIGQIDGEIMETLWSCLNLISPAAQGMSSPHQKECLDYQMNDSNFCKMICMKRTLCHKYKQAKNGIAENEKAFNRLNEAVPTASKKEWLASERITQSSRINDPVAMDVQWLKKLSTCFCIFYYLQYCVRIHKDLSDMLIPYCSAASGLWIEHHIVRIRGDMVEIQGLQNHDSCGQFFEHILKLYKSSFMTP</sequence>
<feature type="domain" description="CxC2-like cysteine cluster KDZ transposase-associated" evidence="1">
    <location>
        <begin position="1"/>
        <end position="62"/>
    </location>
</feature>
<feature type="non-terminal residue" evidence="2">
    <location>
        <position position="1"/>
    </location>
</feature>
<name>A0A9P7DUA6_9AGAM</name>
<dbReference type="Pfam" id="PF18803">
    <property type="entry name" value="CxC2"/>
    <property type="match status" value="1"/>
</dbReference>
<dbReference type="Proteomes" id="UP000807769">
    <property type="component" value="Unassembled WGS sequence"/>
</dbReference>
<dbReference type="EMBL" id="JABBWG010000074">
    <property type="protein sequence ID" value="KAG1803037.1"/>
    <property type="molecule type" value="Genomic_DNA"/>
</dbReference>
<dbReference type="InterPro" id="IPR041457">
    <property type="entry name" value="CxC2_KDZ-assoc"/>
</dbReference>
<evidence type="ECO:0000313" key="2">
    <source>
        <dbReference type="EMBL" id="KAG1803037.1"/>
    </source>
</evidence>
<evidence type="ECO:0000259" key="1">
    <source>
        <dbReference type="Pfam" id="PF18803"/>
    </source>
</evidence>
<comment type="caution">
    <text evidence="2">The sequence shown here is derived from an EMBL/GenBank/DDBJ whole genome shotgun (WGS) entry which is preliminary data.</text>
</comment>
<proteinExistence type="predicted"/>
<organism evidence="2 3">
    <name type="scientific">Suillus subaureus</name>
    <dbReference type="NCBI Taxonomy" id="48587"/>
    <lineage>
        <taxon>Eukaryota</taxon>
        <taxon>Fungi</taxon>
        <taxon>Dikarya</taxon>
        <taxon>Basidiomycota</taxon>
        <taxon>Agaricomycotina</taxon>
        <taxon>Agaricomycetes</taxon>
        <taxon>Agaricomycetidae</taxon>
        <taxon>Boletales</taxon>
        <taxon>Suillineae</taxon>
        <taxon>Suillaceae</taxon>
        <taxon>Suillus</taxon>
    </lineage>
</organism>
<dbReference type="Pfam" id="PF18758">
    <property type="entry name" value="KDZ"/>
    <property type="match status" value="1"/>
</dbReference>
<dbReference type="GeneID" id="64625910"/>
<reference evidence="2" key="1">
    <citation type="journal article" date="2020" name="New Phytol.">
        <title>Comparative genomics reveals dynamic genome evolution in host specialist ectomycorrhizal fungi.</title>
        <authorList>
            <person name="Lofgren L.A."/>
            <person name="Nguyen N.H."/>
            <person name="Vilgalys R."/>
            <person name="Ruytinx J."/>
            <person name="Liao H.L."/>
            <person name="Branco S."/>
            <person name="Kuo A."/>
            <person name="LaButti K."/>
            <person name="Lipzen A."/>
            <person name="Andreopoulos W."/>
            <person name="Pangilinan J."/>
            <person name="Riley R."/>
            <person name="Hundley H."/>
            <person name="Na H."/>
            <person name="Barry K."/>
            <person name="Grigoriev I.V."/>
            <person name="Stajich J.E."/>
            <person name="Kennedy P.G."/>
        </authorList>
    </citation>
    <scope>NUCLEOTIDE SEQUENCE</scope>
    <source>
        <strain evidence="2">MN1</strain>
    </source>
</reference>
<dbReference type="AlphaFoldDB" id="A0A9P7DUA6"/>
<accession>A0A9P7DUA6</accession>
<dbReference type="OrthoDB" id="3192989at2759"/>
<protein>
    <recommendedName>
        <fullName evidence="1">CxC2-like cysteine cluster KDZ transposase-associated domain-containing protein</fullName>
    </recommendedName>
</protein>
<dbReference type="RefSeq" id="XP_041186391.1">
    <property type="nucleotide sequence ID" value="XM_041331893.1"/>
</dbReference>
<keyword evidence="3" id="KW-1185">Reference proteome</keyword>
<evidence type="ECO:0000313" key="3">
    <source>
        <dbReference type="Proteomes" id="UP000807769"/>
    </source>
</evidence>